<keyword evidence="2" id="KW-1133">Transmembrane helix</keyword>
<feature type="chain" id="PRO_5041655308" evidence="3">
    <location>
        <begin position="25"/>
        <end position="596"/>
    </location>
</feature>
<dbReference type="InterPro" id="IPR007110">
    <property type="entry name" value="Ig-like_dom"/>
</dbReference>
<dbReference type="KEGG" id="emc:129343418"/>
<dbReference type="GeneID" id="129343418"/>
<name>A0AA97KEW1_EUBMA</name>
<dbReference type="RefSeq" id="XP_054855583.1">
    <property type="nucleotide sequence ID" value="XM_054999608.1"/>
</dbReference>
<proteinExistence type="predicted"/>
<dbReference type="Gene3D" id="2.60.40.10">
    <property type="entry name" value="Immunoglobulins"/>
    <property type="match status" value="4"/>
</dbReference>
<evidence type="ECO:0000313" key="5">
    <source>
        <dbReference type="Proteomes" id="UP001190640"/>
    </source>
</evidence>
<dbReference type="InterPro" id="IPR013783">
    <property type="entry name" value="Ig-like_fold"/>
</dbReference>
<dbReference type="InterPro" id="IPR013106">
    <property type="entry name" value="Ig_V-set"/>
</dbReference>
<dbReference type="Proteomes" id="UP001190640">
    <property type="component" value="Chromosome 15"/>
</dbReference>
<dbReference type="PANTHER" id="PTHR46484:SF1">
    <property type="entry name" value="SCHWANN CELL MYELIN PROTEIN-RELATED"/>
    <property type="match status" value="1"/>
</dbReference>
<reference evidence="6" key="1">
    <citation type="submission" date="2025-08" db="UniProtKB">
        <authorList>
            <consortium name="RefSeq"/>
        </authorList>
    </citation>
    <scope>IDENTIFICATION</scope>
    <source>
        <tissue evidence="6">Blood</tissue>
    </source>
</reference>
<dbReference type="SMART" id="SM00409">
    <property type="entry name" value="IG"/>
    <property type="match status" value="3"/>
</dbReference>
<protein>
    <submittedName>
        <fullName evidence="6">Myelin-associated glycoprotein-like isoform X1</fullName>
    </submittedName>
</protein>
<feature type="signal peptide" evidence="3">
    <location>
        <begin position="1"/>
        <end position="24"/>
    </location>
</feature>
<evidence type="ECO:0000313" key="6">
    <source>
        <dbReference type="RefSeq" id="XP_054855583.1"/>
    </source>
</evidence>
<organism evidence="5 6">
    <name type="scientific">Eublepharis macularius</name>
    <name type="common">Leopard gecko</name>
    <name type="synonym">Cyrtodactylus macularius</name>
    <dbReference type="NCBI Taxonomy" id="481883"/>
    <lineage>
        <taxon>Eukaryota</taxon>
        <taxon>Metazoa</taxon>
        <taxon>Chordata</taxon>
        <taxon>Craniata</taxon>
        <taxon>Vertebrata</taxon>
        <taxon>Euteleostomi</taxon>
        <taxon>Lepidosauria</taxon>
        <taxon>Squamata</taxon>
        <taxon>Bifurcata</taxon>
        <taxon>Gekkota</taxon>
        <taxon>Eublepharidae</taxon>
        <taxon>Eublepharinae</taxon>
        <taxon>Eublepharis</taxon>
    </lineage>
</organism>
<dbReference type="InterPro" id="IPR003599">
    <property type="entry name" value="Ig_sub"/>
</dbReference>
<feature type="domain" description="Ig-like" evidence="4">
    <location>
        <begin position="144"/>
        <end position="230"/>
    </location>
</feature>
<keyword evidence="2" id="KW-0472">Membrane</keyword>
<dbReference type="PROSITE" id="PS50835">
    <property type="entry name" value="IG_LIKE"/>
    <property type="match status" value="2"/>
</dbReference>
<feature type="compositionally biased region" description="Basic and acidic residues" evidence="1">
    <location>
        <begin position="511"/>
        <end position="532"/>
    </location>
</feature>
<feature type="domain" description="Ig-like" evidence="4">
    <location>
        <begin position="242"/>
        <end position="330"/>
    </location>
</feature>
<evidence type="ECO:0000256" key="3">
    <source>
        <dbReference type="SAM" id="SignalP"/>
    </source>
</evidence>
<dbReference type="Pfam" id="PF07686">
    <property type="entry name" value="V-set"/>
    <property type="match status" value="1"/>
</dbReference>
<dbReference type="SUPFAM" id="SSF48726">
    <property type="entry name" value="Immunoglobulin"/>
    <property type="match status" value="4"/>
</dbReference>
<feature type="transmembrane region" description="Helical" evidence="2">
    <location>
        <begin position="457"/>
        <end position="480"/>
    </location>
</feature>
<evidence type="ECO:0000259" key="4">
    <source>
        <dbReference type="PROSITE" id="PS50835"/>
    </source>
</evidence>
<dbReference type="Pfam" id="PF13927">
    <property type="entry name" value="Ig_3"/>
    <property type="match status" value="1"/>
</dbReference>
<feature type="region of interest" description="Disordered" evidence="1">
    <location>
        <begin position="486"/>
        <end position="543"/>
    </location>
</feature>
<gene>
    <name evidence="6" type="primary">LOC129343418</name>
</gene>
<keyword evidence="2" id="KW-0812">Transmembrane</keyword>
<evidence type="ECO:0000256" key="2">
    <source>
        <dbReference type="SAM" id="Phobius"/>
    </source>
</evidence>
<accession>A0AA97KEW1</accession>
<sequence length="596" mass="65563">MQLYSNYIPSGFLLVLFYSPVSVAWSSTLPSSIQALKGSCVVIPCSFTFPGARDSWGRKFSVAWYQYWSRGYPEIYNSKSSRSVLAEYRGRTEVVGDLELGNCTLILKDVRREDAMSYYVWINPDSVSHRFYDVTVRLEVTDVPEQLKLNDPGLLTEGDRTSLACSALHTCPLFPPTITWNLTGEKAVTIQERLADGVWRTESGLNYVPSYKDHGKYLQCTATFPTQQVSRRGITLQVKYSPKDAVVSVVGNPTLKEGDSVTLRCSSHSNPPTLSYRWFFGPRKAPLKGAGTGPAVKLTNVTRDSGPYYCVAENDVGMGEDSLPTYLDVEYKPVILPEGNCTISRTGEIVTCYCLAEGNPVPGLEWHLPNQTIPEDFNSSVLQAASVSLGHMIVGELRGPASILANVSCSATNRHGPSQVALPTFQAGSGMENKSLACMQLKNCTIDGHSEYGNSTLLFMACGVAAGGFLLFTLLGVVIFKVTKTRKQKGKEGKEEEEEEEDQTIYVNDGNGERKVSLKGEKPSDSKEEEKVNMYSKPKARGSPTTYNDLCAEAYETMERTDEDYENVPSLGPLGNFGNLSNWQPTSGTDQIYSNV</sequence>
<dbReference type="InterPro" id="IPR003598">
    <property type="entry name" value="Ig_sub2"/>
</dbReference>
<evidence type="ECO:0000256" key="1">
    <source>
        <dbReference type="SAM" id="MobiDB-lite"/>
    </source>
</evidence>
<keyword evidence="5" id="KW-1185">Reference proteome</keyword>
<dbReference type="SMART" id="SM00408">
    <property type="entry name" value="IGc2"/>
    <property type="match status" value="2"/>
</dbReference>
<keyword evidence="3" id="KW-0732">Signal</keyword>
<dbReference type="PANTHER" id="PTHR46484">
    <property type="entry name" value="SI:CH211-171H4.5-RELATED"/>
    <property type="match status" value="1"/>
</dbReference>
<dbReference type="AlphaFoldDB" id="A0AA97KEW1"/>
<dbReference type="InterPro" id="IPR036179">
    <property type="entry name" value="Ig-like_dom_sf"/>
</dbReference>